<feature type="signal peptide" evidence="1">
    <location>
        <begin position="1"/>
        <end position="26"/>
    </location>
</feature>
<dbReference type="EMBL" id="VTER01000003">
    <property type="protein sequence ID" value="TYS49904.1"/>
    <property type="molecule type" value="Genomic_DNA"/>
</dbReference>
<comment type="caution">
    <text evidence="2">The sequence shown here is derived from an EMBL/GenBank/DDBJ whole genome shotgun (WGS) entry which is preliminary data.</text>
</comment>
<dbReference type="Proteomes" id="UP000322139">
    <property type="component" value="Unassembled WGS sequence"/>
</dbReference>
<gene>
    <name evidence="2" type="ORF">FZD51_04895</name>
</gene>
<evidence type="ECO:0000256" key="1">
    <source>
        <dbReference type="SAM" id="SignalP"/>
    </source>
</evidence>
<evidence type="ECO:0000313" key="3">
    <source>
        <dbReference type="Proteomes" id="UP000322139"/>
    </source>
</evidence>
<feature type="chain" id="PRO_5022975566" evidence="1">
    <location>
        <begin position="27"/>
        <end position="219"/>
    </location>
</feature>
<reference evidence="2 3" key="1">
    <citation type="submission" date="2019-08" db="EMBL/GenBank/DDBJ databases">
        <title>Bacillus genomes from the desert of Cuatro Cienegas, Coahuila.</title>
        <authorList>
            <person name="Olmedo-Alvarez G."/>
        </authorList>
    </citation>
    <scope>NUCLEOTIDE SEQUENCE [LARGE SCALE GENOMIC DNA]</scope>
    <source>
        <strain evidence="2 3">CH446_14T</strain>
    </source>
</reference>
<accession>A0A5D4RJA9</accession>
<protein>
    <submittedName>
        <fullName evidence="2">DUF3993 domain-containing protein</fullName>
    </submittedName>
</protein>
<evidence type="ECO:0000313" key="2">
    <source>
        <dbReference type="EMBL" id="TYS49904.1"/>
    </source>
</evidence>
<keyword evidence="1" id="KW-0732">Signal</keyword>
<dbReference type="InterPro" id="IPR025056">
    <property type="entry name" value="DUF3993"/>
</dbReference>
<organism evidence="2 3">
    <name type="scientific">Bacillus infantis</name>
    <dbReference type="NCBI Taxonomy" id="324767"/>
    <lineage>
        <taxon>Bacteria</taxon>
        <taxon>Bacillati</taxon>
        <taxon>Bacillota</taxon>
        <taxon>Bacilli</taxon>
        <taxon>Bacillales</taxon>
        <taxon>Bacillaceae</taxon>
        <taxon>Bacillus</taxon>
    </lineage>
</organism>
<dbReference type="Pfam" id="PF13158">
    <property type="entry name" value="DUF3993"/>
    <property type="match status" value="1"/>
</dbReference>
<dbReference type="AlphaFoldDB" id="A0A5D4RJA9"/>
<name>A0A5D4RJA9_9BACI</name>
<proteinExistence type="predicted"/>
<dbReference type="RefSeq" id="WP_148973744.1">
    <property type="nucleotide sequence ID" value="NZ_VTER01000003.1"/>
</dbReference>
<sequence>MYIKRMIIMPAAAILAFMLPLAGAEAAEDQALENREEVLQFLESAFEAQTSLSEEPRSLEEIEAVLDPYFTDSYARLFLQENLSEEGDGNIIYGTDFGLYYIPFFEFTEETKVVIDPEKILVFEYFPAMNEGPTAYAGHYEGIRIEETDSGWKVAEWLYDEAPLNILSSATSDLVYKGFNDRTGFSRDADNLKPMAGSVLPVPGLALSASDKWLLLMEA</sequence>